<keyword evidence="1" id="KW-0436">Ligase</keyword>
<comment type="caution">
    <text evidence="1">The sequence shown here is derived from an EMBL/GenBank/DDBJ whole genome shotgun (WGS) entry which is preliminary data.</text>
</comment>
<dbReference type="Proteomes" id="UP001364695">
    <property type="component" value="Unassembled WGS sequence"/>
</dbReference>
<sequence>MQSVSEPQEHRLNRISAIAFYGTALVVAWSPIPLGSNRTSAIALLLALQLPLLLLGLVSLGGPARALSTLRQRLGPARWILLAWTALLALQAGQVLRGPAGLLGESGLPLGSLDAHQSLLMLLCSIVYLAVFVCLVVLGQASDRLRNALRIWLAAGVLQALLAIVLWSLRAQYTFMDMSIHHGVRAIGTYVSPNNLAGYLYLALAVGMALMLDALLRQPPGAPLRRWQDVLAAALKFLLSPRMIIRLLLLLMVIALVMTRSRMGNTAFMVALGVAGVLCAWRFAAWRRSALILTASLVLVDVVVIGQWVGVEQLIDRIEATTISREVAAGESGMAGAVVTSGNTLEDRTEPGRYTVDMIRVRPWFGTGAGTYYTAFPPWKPTTVVSYFDHAHNDYAEIAADMGVVGLGLIGVIVLGSTIQAFRLLVWGRSRFGQAMSVGALMAIVAVVVHSTVDFNLYIPANVLMLLALLATLWACRLIPASSSASVSVKHLDTTTS</sequence>
<accession>A0ACC6P0F6</accession>
<keyword evidence="2" id="KW-1185">Reference proteome</keyword>
<protein>
    <submittedName>
        <fullName evidence="1">O-antigen ligase family protein</fullName>
    </submittedName>
</protein>
<proteinExistence type="predicted"/>
<evidence type="ECO:0000313" key="2">
    <source>
        <dbReference type="Proteomes" id="UP001364695"/>
    </source>
</evidence>
<name>A0ACC6P0F6_9BURK</name>
<organism evidence="1 2">
    <name type="scientific">Amphibiibacter pelophylacis</name>
    <dbReference type="NCBI Taxonomy" id="1799477"/>
    <lineage>
        <taxon>Bacteria</taxon>
        <taxon>Pseudomonadati</taxon>
        <taxon>Pseudomonadota</taxon>
        <taxon>Betaproteobacteria</taxon>
        <taxon>Burkholderiales</taxon>
        <taxon>Sphaerotilaceae</taxon>
        <taxon>Amphibiibacter</taxon>
    </lineage>
</organism>
<dbReference type="EMBL" id="JAWDIE010000003">
    <property type="protein sequence ID" value="MEJ7137284.1"/>
    <property type="molecule type" value="Genomic_DNA"/>
</dbReference>
<evidence type="ECO:0000313" key="1">
    <source>
        <dbReference type="EMBL" id="MEJ7137284.1"/>
    </source>
</evidence>
<reference evidence="1" key="1">
    <citation type="submission" date="2023-10" db="EMBL/GenBank/DDBJ databases">
        <title>Amphibacter perezi, gen. nov., sp. nov. a novel taxa of the family Comamonadaceae, class Betaproteobacteria isolated from the skin microbiota of Pelophylax perezi from different populations.</title>
        <authorList>
            <person name="Costa S."/>
            <person name="Proenca D.N."/>
            <person name="Lopes I."/>
            <person name="Morais P.V."/>
        </authorList>
    </citation>
    <scope>NUCLEOTIDE SEQUENCE</scope>
    <source>
        <strain evidence="1">SL12-8</strain>
    </source>
</reference>
<gene>
    <name evidence="1" type="ORF">RV045_02420</name>
</gene>